<gene>
    <name evidence="1" type="ORF">DFR57_106109</name>
</gene>
<reference evidence="1 2" key="1">
    <citation type="submission" date="2018-07" db="EMBL/GenBank/DDBJ databases">
        <title>Genomic Encyclopedia of Type Strains, Phase IV (KMG-IV): sequencing the most valuable type-strain genomes for metagenomic binning, comparative biology and taxonomic classification.</title>
        <authorList>
            <person name="Goeker M."/>
        </authorList>
    </citation>
    <scope>NUCLEOTIDE SEQUENCE [LARGE SCALE GENOMIC DNA]</scope>
    <source>
        <strain evidence="1 2">DSM 27696</strain>
    </source>
</reference>
<name>A0A368XRX8_9BACI</name>
<comment type="caution">
    <text evidence="1">The sequence shown here is derived from an EMBL/GenBank/DDBJ whole genome shotgun (WGS) entry which is preliminary data.</text>
</comment>
<keyword evidence="1" id="KW-0969">Cilium</keyword>
<keyword evidence="2" id="KW-1185">Reference proteome</keyword>
<protein>
    <submittedName>
        <fullName evidence="1">Flagellar operon protein</fullName>
    </submittedName>
</protein>
<dbReference type="RefSeq" id="WP_114352704.1">
    <property type="nucleotide sequence ID" value="NZ_QPJJ01000006.1"/>
</dbReference>
<dbReference type="AlphaFoldDB" id="A0A368XRX8"/>
<dbReference type="InterPro" id="IPR013367">
    <property type="entry name" value="Flagellar_put"/>
</dbReference>
<dbReference type="Pfam" id="PF12611">
    <property type="entry name" value="Flagellar_put"/>
    <property type="match status" value="1"/>
</dbReference>
<evidence type="ECO:0000313" key="2">
    <source>
        <dbReference type="Proteomes" id="UP000252585"/>
    </source>
</evidence>
<dbReference type="EMBL" id="QPJJ01000006">
    <property type="protein sequence ID" value="RCW70712.1"/>
    <property type="molecule type" value="Genomic_DNA"/>
</dbReference>
<keyword evidence="1" id="KW-0966">Cell projection</keyword>
<dbReference type="Proteomes" id="UP000252585">
    <property type="component" value="Unassembled WGS sequence"/>
</dbReference>
<sequence length="121" mass="13833">METKIHQYHHPVLPNQQRSQPNVKGNIGFQETLQKVQELQITKHAKERMAQRDINIDENDWNKINTKVSEASKKGVTDSLVLMDQYALIVSNKNKMVVTAMDRTEASSKIFTNINGTILID</sequence>
<dbReference type="NCBIfam" id="TIGR02530">
    <property type="entry name" value="flg_new"/>
    <property type="match status" value="1"/>
</dbReference>
<dbReference type="OrthoDB" id="165650at2"/>
<organism evidence="1 2">
    <name type="scientific">Saliterribacillus persicus</name>
    <dbReference type="NCBI Taxonomy" id="930114"/>
    <lineage>
        <taxon>Bacteria</taxon>
        <taxon>Bacillati</taxon>
        <taxon>Bacillota</taxon>
        <taxon>Bacilli</taxon>
        <taxon>Bacillales</taxon>
        <taxon>Bacillaceae</taxon>
        <taxon>Saliterribacillus</taxon>
    </lineage>
</organism>
<evidence type="ECO:0000313" key="1">
    <source>
        <dbReference type="EMBL" id="RCW70712.1"/>
    </source>
</evidence>
<proteinExistence type="predicted"/>
<accession>A0A368XRX8</accession>
<keyword evidence="1" id="KW-0282">Flagellum</keyword>